<keyword evidence="2" id="KW-1185">Reference proteome</keyword>
<sequence>MACSLNDDVLYRVLDYLSQEDVHTCLAVPRLQPLAQELINHKAVINLYYRPNYRELTQGCREHSMEFPPVYNQEWSFSLPFSSRDTLEQYGLDLSIFHRINLFFVIGEFFDDSYVEGLKFLSTMSNKNVSLHIHWRCQFDYNCVERITNIVKDNRVRIYMFAKCCHGGDYSIGNYGTEITLCCRRTSIIPPVRILVNSETTKLGIRAHYEYSEPFLSLEPSMETSMLTDLALDSATIDISMVAQNFPALEKLKLERSTAKDLSIFNQFRCLRHLEIFNATINEMTPVSLNIPLKSFHFQQIKGISSIEYLNFPHCTQTIDVSRNSLEKFSCTNYGPLLTLDLSYNCLTTIELCDQFVDTIDLSYNQRVLSDIVRFGNIDLARRLFTSCRRLIMRGCHITDRLIIRLGELMADEDLQYTVEEWILSINKIISMKSFEAPFYHQLPLQSLGLAFNNFTKVASISHPSLGVVDFTGNKDLISVTSSDSVLFTINNTPLAQQI</sequence>
<evidence type="ECO:0000313" key="1">
    <source>
        <dbReference type="EMBL" id="KAA8901099.1"/>
    </source>
</evidence>
<proteinExistence type="predicted"/>
<evidence type="ECO:0000313" key="2">
    <source>
        <dbReference type="Proteomes" id="UP000449547"/>
    </source>
</evidence>
<evidence type="ECO:0008006" key="3">
    <source>
        <dbReference type="Google" id="ProtNLM"/>
    </source>
</evidence>
<gene>
    <name evidence="1" type="ORF">DIURU_003469</name>
</gene>
<dbReference type="RefSeq" id="XP_034011722.1">
    <property type="nucleotide sequence ID" value="XM_034156234.1"/>
</dbReference>
<dbReference type="Gene3D" id="3.80.10.10">
    <property type="entry name" value="Ribonuclease Inhibitor"/>
    <property type="match status" value="1"/>
</dbReference>
<dbReference type="VEuPathDB" id="FungiDB:DIURU_003469"/>
<dbReference type="EMBL" id="SWFT01000105">
    <property type="protein sequence ID" value="KAA8901099.1"/>
    <property type="molecule type" value="Genomic_DNA"/>
</dbReference>
<dbReference type="SUPFAM" id="SSF52058">
    <property type="entry name" value="L domain-like"/>
    <property type="match status" value="1"/>
</dbReference>
<reference evidence="1 2" key="1">
    <citation type="submission" date="2019-07" db="EMBL/GenBank/DDBJ databases">
        <title>Genome assembly of two rare yeast pathogens: Diutina rugosa and Trichomonascus ciferrii.</title>
        <authorList>
            <person name="Mixao V."/>
            <person name="Saus E."/>
            <person name="Hansen A."/>
            <person name="Lass-Flor C."/>
            <person name="Gabaldon T."/>
        </authorList>
    </citation>
    <scope>NUCLEOTIDE SEQUENCE [LARGE SCALE GENOMIC DNA]</scope>
    <source>
        <strain evidence="1 2">CBS 613</strain>
    </source>
</reference>
<comment type="caution">
    <text evidence="1">The sequence shown here is derived from an EMBL/GenBank/DDBJ whole genome shotgun (WGS) entry which is preliminary data.</text>
</comment>
<accession>A0A642ULC0</accession>
<dbReference type="InterPro" id="IPR032675">
    <property type="entry name" value="LRR_dom_sf"/>
</dbReference>
<dbReference type="Proteomes" id="UP000449547">
    <property type="component" value="Unassembled WGS sequence"/>
</dbReference>
<dbReference type="OMA" id="ATIDISM"/>
<dbReference type="GeneID" id="54782120"/>
<dbReference type="AlphaFoldDB" id="A0A642ULC0"/>
<name>A0A642ULC0_DIURU</name>
<organism evidence="1 2">
    <name type="scientific">Diutina rugosa</name>
    <name type="common">Yeast</name>
    <name type="synonym">Candida rugosa</name>
    <dbReference type="NCBI Taxonomy" id="5481"/>
    <lineage>
        <taxon>Eukaryota</taxon>
        <taxon>Fungi</taxon>
        <taxon>Dikarya</taxon>
        <taxon>Ascomycota</taxon>
        <taxon>Saccharomycotina</taxon>
        <taxon>Pichiomycetes</taxon>
        <taxon>Debaryomycetaceae</taxon>
        <taxon>Diutina</taxon>
    </lineage>
</organism>
<protein>
    <recommendedName>
        <fullName evidence="3">F-box domain-containing protein</fullName>
    </recommendedName>
</protein>